<evidence type="ECO:0000256" key="3">
    <source>
        <dbReference type="PIRSR" id="PIRSR605511-2"/>
    </source>
</evidence>
<dbReference type="SUPFAM" id="SSF63829">
    <property type="entry name" value="Calcium-dependent phosphotriesterase"/>
    <property type="match status" value="1"/>
</dbReference>
<feature type="domain" description="SMP-30/Gluconolactonase/LRE-like region" evidence="4">
    <location>
        <begin position="54"/>
        <end position="320"/>
    </location>
</feature>
<feature type="active site" description="Proton donor/acceptor" evidence="2">
    <location>
        <position position="267"/>
    </location>
</feature>
<evidence type="ECO:0000259" key="4">
    <source>
        <dbReference type="Pfam" id="PF08450"/>
    </source>
</evidence>
<comment type="caution">
    <text evidence="5">The sequence shown here is derived from an EMBL/GenBank/DDBJ whole genome shotgun (WGS) entry which is preliminary data.</text>
</comment>
<dbReference type="Gene3D" id="2.120.10.30">
    <property type="entry name" value="TolB, C-terminal domain"/>
    <property type="match status" value="1"/>
</dbReference>
<evidence type="ECO:0000256" key="1">
    <source>
        <dbReference type="ARBA" id="ARBA00022801"/>
    </source>
</evidence>
<feature type="binding site" evidence="3">
    <location>
        <position position="213"/>
    </location>
    <ligand>
        <name>a divalent metal cation</name>
        <dbReference type="ChEBI" id="CHEBI:60240"/>
    </ligand>
</feature>
<feature type="binding site" evidence="3">
    <location>
        <position position="56"/>
    </location>
    <ligand>
        <name>a divalent metal cation</name>
        <dbReference type="ChEBI" id="CHEBI:60240"/>
    </ligand>
</feature>
<dbReference type="PRINTS" id="PR01790">
    <property type="entry name" value="SMP30FAMILY"/>
</dbReference>
<dbReference type="InterPro" id="IPR011042">
    <property type="entry name" value="6-blade_b-propeller_TolB-like"/>
</dbReference>
<dbReference type="Proteomes" id="UP000238034">
    <property type="component" value="Unassembled WGS sequence"/>
</dbReference>
<dbReference type="InterPro" id="IPR005511">
    <property type="entry name" value="SMP-30"/>
</dbReference>
<evidence type="ECO:0000313" key="6">
    <source>
        <dbReference type="Proteomes" id="UP000238034"/>
    </source>
</evidence>
<dbReference type="GO" id="GO:0016787">
    <property type="term" value="F:hydrolase activity"/>
    <property type="evidence" value="ECO:0007669"/>
    <property type="project" value="UniProtKB-KW"/>
</dbReference>
<keyword evidence="3" id="KW-0479">Metal-binding</keyword>
<dbReference type="GO" id="GO:0046872">
    <property type="term" value="F:metal ion binding"/>
    <property type="evidence" value="ECO:0007669"/>
    <property type="project" value="UniProtKB-KW"/>
</dbReference>
<dbReference type="InterPro" id="IPR013658">
    <property type="entry name" value="SGL"/>
</dbReference>
<feature type="binding site" evidence="3">
    <location>
        <position position="267"/>
    </location>
    <ligand>
        <name>a divalent metal cation</name>
        <dbReference type="ChEBI" id="CHEBI:60240"/>
    </ligand>
</feature>
<dbReference type="InterPro" id="IPR051262">
    <property type="entry name" value="SMP-30/CGR1_Lactonase"/>
</dbReference>
<gene>
    <name evidence="5" type="ORF">B0I27_101588</name>
</gene>
<name>A0A2T0UCJ9_9SPHI</name>
<evidence type="ECO:0000313" key="5">
    <source>
        <dbReference type="EMBL" id="PRY55614.1"/>
    </source>
</evidence>
<dbReference type="PANTHER" id="PTHR47572">
    <property type="entry name" value="LIPOPROTEIN-RELATED"/>
    <property type="match status" value="1"/>
</dbReference>
<keyword evidence="3" id="KW-0862">Zinc</keyword>
<feature type="binding site" evidence="3">
    <location>
        <position position="158"/>
    </location>
    <ligand>
        <name>substrate</name>
    </ligand>
</feature>
<reference evidence="5 6" key="1">
    <citation type="submission" date="2018-03" db="EMBL/GenBank/DDBJ databases">
        <title>Genomic Encyclopedia of Type Strains, Phase III (KMG-III): the genomes of soil and plant-associated and newly described type strains.</title>
        <authorList>
            <person name="Whitman W."/>
        </authorList>
    </citation>
    <scope>NUCLEOTIDE SEQUENCE [LARGE SCALE GENOMIC DNA]</scope>
    <source>
        <strain evidence="5 6">CGMCC 1.9313</strain>
    </source>
</reference>
<sequence length="332" mass="36684">MIRRLMIVLFAGVSLGMTQPSPKFIGHIERLDPELDKIIMQGAKAEIIAEGMDWSEGPLWVEKHKMLLWSDVPRDTVWKWTEKGGKEVYLTPSGYTGSVPRKGEMGSNGLLLDPKGNLVLCMCGDRRMARMDAPLNAPRPKFVTLAGNYEGRKFDSPNDAAYSPTGELYFTDPPYGLEHQHNDPLKEMKVQGVYKVKKNGEVVLLIDSLTRPNGIAFFPGGKQLLVTNSDGANPNWYIYDVTEEGLTNGRIFYSAKSEGKGLRGAPDGLKINKDGYVFSSAPGGIWIFNRSGKLIGKLSGLSAPASNCTFSGDEKTLYITNDMNILRLKLMD</sequence>
<comment type="cofactor">
    <cofactor evidence="3">
        <name>Zn(2+)</name>
        <dbReference type="ChEBI" id="CHEBI:29105"/>
    </cofactor>
    <text evidence="3">Binds 1 divalent metal cation per subunit.</text>
</comment>
<keyword evidence="1" id="KW-0378">Hydrolase</keyword>
<accession>A0A2T0UCJ9</accession>
<evidence type="ECO:0000256" key="2">
    <source>
        <dbReference type="PIRSR" id="PIRSR605511-1"/>
    </source>
</evidence>
<dbReference type="Pfam" id="PF08450">
    <property type="entry name" value="SGL"/>
    <property type="match status" value="1"/>
</dbReference>
<dbReference type="PANTHER" id="PTHR47572:SF4">
    <property type="entry name" value="LACTONASE DRP35"/>
    <property type="match status" value="1"/>
</dbReference>
<dbReference type="AlphaFoldDB" id="A0A2T0UCJ9"/>
<organism evidence="5 6">
    <name type="scientific">Arcticibacter pallidicorallinus</name>
    <dbReference type="NCBI Taxonomy" id="1259464"/>
    <lineage>
        <taxon>Bacteria</taxon>
        <taxon>Pseudomonadati</taxon>
        <taxon>Bacteroidota</taxon>
        <taxon>Sphingobacteriia</taxon>
        <taxon>Sphingobacteriales</taxon>
        <taxon>Sphingobacteriaceae</taxon>
        <taxon>Arcticibacter</taxon>
    </lineage>
</organism>
<keyword evidence="6" id="KW-1185">Reference proteome</keyword>
<protein>
    <submittedName>
        <fullName evidence="5">Gluconolactonase</fullName>
    </submittedName>
</protein>
<dbReference type="EMBL" id="PVTH01000001">
    <property type="protein sequence ID" value="PRY55614.1"/>
    <property type="molecule type" value="Genomic_DNA"/>
</dbReference>
<proteinExistence type="predicted"/>